<dbReference type="Gene3D" id="3.40.140.10">
    <property type="entry name" value="Cytidine Deaminase, domain 2"/>
    <property type="match status" value="1"/>
</dbReference>
<proteinExistence type="predicted"/>
<dbReference type="SUPFAM" id="SSF53927">
    <property type="entry name" value="Cytidine deaminase-like"/>
    <property type="match status" value="1"/>
</dbReference>
<name>A0A0G0Z181_9BACT</name>
<organism evidence="2 3">
    <name type="scientific">Candidatus Kuenenbacteria bacterium GW2011_GWA2_42_15</name>
    <dbReference type="NCBI Taxonomy" id="1618677"/>
    <lineage>
        <taxon>Bacteria</taxon>
        <taxon>Candidatus Kueneniibacteriota</taxon>
    </lineage>
</organism>
<dbReference type="Pfam" id="PF00383">
    <property type="entry name" value="dCMP_cyt_deam_1"/>
    <property type="match status" value="1"/>
</dbReference>
<evidence type="ECO:0000313" key="2">
    <source>
        <dbReference type="EMBL" id="KKS42572.1"/>
    </source>
</evidence>
<dbReference type="EMBL" id="LCCW01000011">
    <property type="protein sequence ID" value="KKS42572.1"/>
    <property type="molecule type" value="Genomic_DNA"/>
</dbReference>
<reference evidence="2 3" key="1">
    <citation type="journal article" date="2015" name="Nature">
        <title>rRNA introns, odd ribosomes, and small enigmatic genomes across a large radiation of phyla.</title>
        <authorList>
            <person name="Brown C.T."/>
            <person name="Hug L.A."/>
            <person name="Thomas B.C."/>
            <person name="Sharon I."/>
            <person name="Castelle C.J."/>
            <person name="Singh A."/>
            <person name="Wilkins M.J."/>
            <person name="Williams K.H."/>
            <person name="Banfield J.F."/>
        </authorList>
    </citation>
    <scope>NUCLEOTIDE SEQUENCE [LARGE SCALE GENOMIC DNA]</scope>
</reference>
<dbReference type="InterPro" id="IPR016193">
    <property type="entry name" value="Cytidine_deaminase-like"/>
</dbReference>
<dbReference type="PROSITE" id="PS51747">
    <property type="entry name" value="CYT_DCMP_DEAMINASES_2"/>
    <property type="match status" value="1"/>
</dbReference>
<dbReference type="InterPro" id="IPR002125">
    <property type="entry name" value="CMP_dCMP_dom"/>
</dbReference>
<gene>
    <name evidence="2" type="ORF">UV02_C0011G0020</name>
</gene>
<dbReference type="Proteomes" id="UP000034516">
    <property type="component" value="Unassembled WGS sequence"/>
</dbReference>
<protein>
    <recommendedName>
        <fullName evidence="1">CMP/dCMP-type deaminase domain-containing protein</fullName>
    </recommendedName>
</protein>
<accession>A0A0G0Z181</accession>
<dbReference type="AlphaFoldDB" id="A0A0G0Z181"/>
<dbReference type="PANTHER" id="PTHR11079">
    <property type="entry name" value="CYTOSINE DEAMINASE FAMILY MEMBER"/>
    <property type="match status" value="1"/>
</dbReference>
<evidence type="ECO:0000313" key="3">
    <source>
        <dbReference type="Proteomes" id="UP000034516"/>
    </source>
</evidence>
<comment type="caution">
    <text evidence="2">The sequence shown here is derived from an EMBL/GenBank/DDBJ whole genome shotgun (WGS) entry which is preliminary data.</text>
</comment>
<dbReference type="CDD" id="cd01285">
    <property type="entry name" value="nucleoside_deaminase"/>
    <property type="match status" value="1"/>
</dbReference>
<feature type="domain" description="CMP/dCMP-type deaminase" evidence="1">
    <location>
        <begin position="3"/>
        <end position="115"/>
    </location>
</feature>
<dbReference type="PANTHER" id="PTHR11079:SF179">
    <property type="entry name" value="TRNA(ADENINE(34)) DEAMINASE, CHLOROPLASTIC"/>
    <property type="match status" value="1"/>
</dbReference>
<sequence length="157" mass="17896">MIETRETYMRAAIEEALKARRNNDYSIGAVVVRDNEIIARSPNVTRSMSDPTQHAEIEVIRKALKNIGQRFLEDCILYTTHEPCPMCTTAAVWVKLRGIVFGARLSDIVDYGSVYRNNKWVWRTVHITAAEVAAKGNPKVEIIGDFLREECKNLFHS</sequence>
<dbReference type="GO" id="GO:0003824">
    <property type="term" value="F:catalytic activity"/>
    <property type="evidence" value="ECO:0007669"/>
    <property type="project" value="InterPro"/>
</dbReference>
<evidence type="ECO:0000259" key="1">
    <source>
        <dbReference type="PROSITE" id="PS51747"/>
    </source>
</evidence>